<name>A0A518BEG6_9BACT</name>
<dbReference type="InterPro" id="IPR007627">
    <property type="entry name" value="RNA_pol_sigma70_r2"/>
</dbReference>
<dbReference type="EMBL" id="CP036287">
    <property type="protein sequence ID" value="QDU65370.1"/>
    <property type="molecule type" value="Genomic_DNA"/>
</dbReference>
<dbReference type="InterPro" id="IPR013325">
    <property type="entry name" value="RNA_pol_sigma_r2"/>
</dbReference>
<dbReference type="PANTHER" id="PTHR43133">
    <property type="entry name" value="RNA POLYMERASE ECF-TYPE SIGMA FACTO"/>
    <property type="match status" value="1"/>
</dbReference>
<feature type="domain" description="RNA polymerase sigma-70 region 2" evidence="5">
    <location>
        <begin position="28"/>
        <end position="92"/>
    </location>
</feature>
<evidence type="ECO:0000256" key="3">
    <source>
        <dbReference type="ARBA" id="ARBA00023082"/>
    </source>
</evidence>
<dbReference type="InterPro" id="IPR039425">
    <property type="entry name" value="RNA_pol_sigma-70-like"/>
</dbReference>
<evidence type="ECO:0000256" key="4">
    <source>
        <dbReference type="ARBA" id="ARBA00023163"/>
    </source>
</evidence>
<evidence type="ECO:0000256" key="1">
    <source>
        <dbReference type="ARBA" id="ARBA00010641"/>
    </source>
</evidence>
<dbReference type="Gene3D" id="1.10.1740.10">
    <property type="match status" value="1"/>
</dbReference>
<dbReference type="PANTHER" id="PTHR43133:SF51">
    <property type="entry name" value="RNA POLYMERASE SIGMA FACTOR"/>
    <property type="match status" value="1"/>
</dbReference>
<dbReference type="NCBIfam" id="TIGR02937">
    <property type="entry name" value="sigma70-ECF"/>
    <property type="match status" value="1"/>
</dbReference>
<dbReference type="GO" id="GO:0006352">
    <property type="term" value="P:DNA-templated transcription initiation"/>
    <property type="evidence" value="ECO:0007669"/>
    <property type="project" value="InterPro"/>
</dbReference>
<feature type="domain" description="RNA polymerase sigma factor 70 region 4 type 2" evidence="6">
    <location>
        <begin position="123"/>
        <end position="174"/>
    </location>
</feature>
<keyword evidence="4" id="KW-0804">Transcription</keyword>
<reference evidence="7 8" key="1">
    <citation type="submission" date="2019-02" db="EMBL/GenBank/DDBJ databases">
        <title>Deep-cultivation of Planctomycetes and their phenomic and genomic characterization uncovers novel biology.</title>
        <authorList>
            <person name="Wiegand S."/>
            <person name="Jogler M."/>
            <person name="Boedeker C."/>
            <person name="Pinto D."/>
            <person name="Vollmers J."/>
            <person name="Rivas-Marin E."/>
            <person name="Kohn T."/>
            <person name="Peeters S.H."/>
            <person name="Heuer A."/>
            <person name="Rast P."/>
            <person name="Oberbeckmann S."/>
            <person name="Bunk B."/>
            <person name="Jeske O."/>
            <person name="Meyerdierks A."/>
            <person name="Storesund J.E."/>
            <person name="Kallscheuer N."/>
            <person name="Luecker S."/>
            <person name="Lage O.M."/>
            <person name="Pohl T."/>
            <person name="Merkel B.J."/>
            <person name="Hornburger P."/>
            <person name="Mueller R.-W."/>
            <person name="Bruemmer F."/>
            <person name="Labrenz M."/>
            <person name="Spormann A.M."/>
            <person name="Op den Camp H."/>
            <person name="Overmann J."/>
            <person name="Amann R."/>
            <person name="Jetten M.S.M."/>
            <person name="Mascher T."/>
            <person name="Medema M.H."/>
            <person name="Devos D.P."/>
            <person name="Kaster A.-K."/>
            <person name="Ovreas L."/>
            <person name="Rohde M."/>
            <person name="Galperin M.Y."/>
            <person name="Jogler C."/>
        </authorList>
    </citation>
    <scope>NUCLEOTIDE SEQUENCE [LARGE SCALE GENOMIC DNA]</scope>
    <source>
        <strain evidence="7 8">Pla133</strain>
    </source>
</reference>
<keyword evidence="8" id="KW-1185">Reference proteome</keyword>
<dbReference type="SUPFAM" id="SSF88946">
    <property type="entry name" value="Sigma2 domain of RNA polymerase sigma factors"/>
    <property type="match status" value="1"/>
</dbReference>
<keyword evidence="3" id="KW-0731">Sigma factor</keyword>
<dbReference type="InterPro" id="IPR014284">
    <property type="entry name" value="RNA_pol_sigma-70_dom"/>
</dbReference>
<evidence type="ECO:0000313" key="7">
    <source>
        <dbReference type="EMBL" id="QDU65370.1"/>
    </source>
</evidence>
<organism evidence="7 8">
    <name type="scientific">Engelhardtia mirabilis</name>
    <dbReference type="NCBI Taxonomy" id="2528011"/>
    <lineage>
        <taxon>Bacteria</taxon>
        <taxon>Pseudomonadati</taxon>
        <taxon>Planctomycetota</taxon>
        <taxon>Planctomycetia</taxon>
        <taxon>Planctomycetia incertae sedis</taxon>
        <taxon>Engelhardtia</taxon>
    </lineage>
</organism>
<gene>
    <name evidence="7" type="primary">sigE_1</name>
    <name evidence="7" type="ORF">Pla133_04350</name>
</gene>
<dbReference type="Pfam" id="PF08281">
    <property type="entry name" value="Sigma70_r4_2"/>
    <property type="match status" value="1"/>
</dbReference>
<dbReference type="KEGG" id="pbap:Pla133_04350"/>
<dbReference type="InterPro" id="IPR013324">
    <property type="entry name" value="RNA_pol_sigma_r3/r4-like"/>
</dbReference>
<dbReference type="Pfam" id="PF04542">
    <property type="entry name" value="Sigma70_r2"/>
    <property type="match status" value="1"/>
</dbReference>
<dbReference type="InterPro" id="IPR036388">
    <property type="entry name" value="WH-like_DNA-bd_sf"/>
</dbReference>
<proteinExistence type="inferred from homology"/>
<sequence length="181" mass="19624">MIDLVDEARLLTLLRGRGAEREAAVRELFELTRTSLFGLALRMTGRPDLADDAVQETFVDVLRGIAGFRGDARLTTWLFRVAVRASTRVASRARGREEVLPDDLDAGSRDPSHSATQRDSAARILRAIAALPAPLRAVVALSALEGLAQTEVAQVLGIPSGTVYSRLHEARARLREALSVS</sequence>
<dbReference type="RefSeq" id="WP_419192044.1">
    <property type="nucleotide sequence ID" value="NZ_CP036287.1"/>
</dbReference>
<dbReference type="GO" id="GO:0003677">
    <property type="term" value="F:DNA binding"/>
    <property type="evidence" value="ECO:0007669"/>
    <property type="project" value="InterPro"/>
</dbReference>
<accession>A0A518BEG6</accession>
<evidence type="ECO:0000259" key="6">
    <source>
        <dbReference type="Pfam" id="PF08281"/>
    </source>
</evidence>
<dbReference type="SUPFAM" id="SSF88659">
    <property type="entry name" value="Sigma3 and sigma4 domains of RNA polymerase sigma factors"/>
    <property type="match status" value="1"/>
</dbReference>
<dbReference type="Gene3D" id="1.10.10.10">
    <property type="entry name" value="Winged helix-like DNA-binding domain superfamily/Winged helix DNA-binding domain"/>
    <property type="match status" value="1"/>
</dbReference>
<evidence type="ECO:0000256" key="2">
    <source>
        <dbReference type="ARBA" id="ARBA00023015"/>
    </source>
</evidence>
<protein>
    <submittedName>
        <fullName evidence="7">ECF RNA polymerase sigma factor SigE</fullName>
    </submittedName>
</protein>
<comment type="similarity">
    <text evidence="1">Belongs to the sigma-70 factor family. ECF subfamily.</text>
</comment>
<evidence type="ECO:0000259" key="5">
    <source>
        <dbReference type="Pfam" id="PF04542"/>
    </source>
</evidence>
<dbReference type="InterPro" id="IPR013249">
    <property type="entry name" value="RNA_pol_sigma70_r4_t2"/>
</dbReference>
<dbReference type="Proteomes" id="UP000316921">
    <property type="component" value="Chromosome"/>
</dbReference>
<dbReference type="AlphaFoldDB" id="A0A518BEG6"/>
<evidence type="ECO:0000313" key="8">
    <source>
        <dbReference type="Proteomes" id="UP000316921"/>
    </source>
</evidence>
<dbReference type="GO" id="GO:0016987">
    <property type="term" value="F:sigma factor activity"/>
    <property type="evidence" value="ECO:0007669"/>
    <property type="project" value="UniProtKB-KW"/>
</dbReference>
<keyword evidence="2" id="KW-0805">Transcription regulation</keyword>